<name>A0A927G9M0_9BACT</name>
<proteinExistence type="predicted"/>
<gene>
    <name evidence="1" type="ORF">IC229_28915</name>
</gene>
<keyword evidence="2" id="KW-1185">Reference proteome</keyword>
<dbReference type="Pfam" id="PF05930">
    <property type="entry name" value="Phage_AlpA"/>
    <property type="match status" value="1"/>
</dbReference>
<organism evidence="1 2">
    <name type="scientific">Spirosoma profusum</name>
    <dbReference type="NCBI Taxonomy" id="2771354"/>
    <lineage>
        <taxon>Bacteria</taxon>
        <taxon>Pseudomonadati</taxon>
        <taxon>Bacteroidota</taxon>
        <taxon>Cytophagia</taxon>
        <taxon>Cytophagales</taxon>
        <taxon>Cytophagaceae</taxon>
        <taxon>Spirosoma</taxon>
    </lineage>
</organism>
<dbReference type="AlphaFoldDB" id="A0A927G9M0"/>
<protein>
    <submittedName>
        <fullName evidence="1">AlpA family phage regulatory protein</fullName>
    </submittedName>
</protein>
<dbReference type="Proteomes" id="UP000598820">
    <property type="component" value="Unassembled WGS sequence"/>
</dbReference>
<evidence type="ECO:0000313" key="1">
    <source>
        <dbReference type="EMBL" id="MBD2704692.1"/>
    </source>
</evidence>
<dbReference type="InterPro" id="IPR010260">
    <property type="entry name" value="AlpA"/>
</dbReference>
<reference evidence="1" key="1">
    <citation type="submission" date="2020-09" db="EMBL/GenBank/DDBJ databases">
        <authorList>
            <person name="Kim M.K."/>
        </authorList>
    </citation>
    <scope>NUCLEOTIDE SEQUENCE</scope>
    <source>
        <strain evidence="1">BT702</strain>
    </source>
</reference>
<evidence type="ECO:0000313" key="2">
    <source>
        <dbReference type="Proteomes" id="UP000598820"/>
    </source>
</evidence>
<comment type="caution">
    <text evidence="1">The sequence shown here is derived from an EMBL/GenBank/DDBJ whole genome shotgun (WGS) entry which is preliminary data.</text>
</comment>
<dbReference type="EMBL" id="JACWZY010000035">
    <property type="protein sequence ID" value="MBD2704692.1"/>
    <property type="molecule type" value="Genomic_DNA"/>
</dbReference>
<dbReference type="Gene3D" id="1.10.238.160">
    <property type="match status" value="1"/>
</dbReference>
<dbReference type="RefSeq" id="WP_190891483.1">
    <property type="nucleotide sequence ID" value="NZ_JACWZY010000035.1"/>
</dbReference>
<accession>A0A927G9M0</accession>
<sequence>MSDATITTSQLSGFLRLDQVLQLIPVSKATWWNGCRSGQFPKPYKLGPRITAWKTSDIMHCMASFQPT</sequence>